<dbReference type="GO" id="GO:0050664">
    <property type="term" value="F:oxidoreductase activity, acting on NAD(P)H, oxygen as acceptor"/>
    <property type="evidence" value="ECO:0007669"/>
    <property type="project" value="TreeGrafter"/>
</dbReference>
<organism evidence="3 4">
    <name type="scientific">Algoriphagus formosus</name>
    <dbReference type="NCBI Taxonomy" id="2007308"/>
    <lineage>
        <taxon>Bacteria</taxon>
        <taxon>Pseudomonadati</taxon>
        <taxon>Bacteroidota</taxon>
        <taxon>Cytophagia</taxon>
        <taxon>Cytophagales</taxon>
        <taxon>Cyclobacteriaceae</taxon>
        <taxon>Algoriphagus</taxon>
    </lineage>
</organism>
<comment type="similarity">
    <text evidence="1">Belongs to the short-chain dehydrogenases/reductases (SDR) family.</text>
</comment>
<evidence type="ECO:0000256" key="1">
    <source>
        <dbReference type="ARBA" id="ARBA00006484"/>
    </source>
</evidence>
<dbReference type="Gene3D" id="3.40.50.720">
    <property type="entry name" value="NAD(P)-binding Rossmann-like Domain"/>
    <property type="match status" value="1"/>
</dbReference>
<reference evidence="3 4" key="1">
    <citation type="submission" date="2019-03" db="EMBL/GenBank/DDBJ databases">
        <title>Algoriphagus aquimaris sp. nov., isolated form marine sediment in Pohang, Korea.</title>
        <authorList>
            <person name="Kim J."/>
            <person name="Yoon S.-H."/>
            <person name="Lee S.-S."/>
        </authorList>
    </citation>
    <scope>NUCLEOTIDE SEQUENCE [LARGE SCALE GENOMIC DNA]</scope>
    <source>
        <strain evidence="3 4">F21</strain>
    </source>
</reference>
<evidence type="ECO:0000313" key="3">
    <source>
        <dbReference type="EMBL" id="TDK44730.1"/>
    </source>
</evidence>
<evidence type="ECO:0000313" key="4">
    <source>
        <dbReference type="Proteomes" id="UP000295438"/>
    </source>
</evidence>
<keyword evidence="2" id="KW-0560">Oxidoreductase</keyword>
<dbReference type="AlphaFoldDB" id="A0A4R5UZ72"/>
<accession>A0A4R5UZ72</accession>
<keyword evidence="4" id="KW-1185">Reference proteome</keyword>
<dbReference type="PANTHER" id="PTHR43008">
    <property type="entry name" value="BENZIL REDUCTASE"/>
    <property type="match status" value="1"/>
</dbReference>
<name>A0A4R5UZ72_9BACT</name>
<sequence length="271" mass="29425">MQEQKNIIVTGSSSGMGKASKELLQEFGANVIGISQVAGEEIQADLSSQEGVKQAIEQIIHLTGGKVDGVFANAGMDNENAELVFGLNYFGIIQLLEGLKPYLSKNKNGRVLINSSNSVVVTPEIPLEPVEALLAMDKAKAIKLMSKYPHWTYQVSKTAITFWARKAASSWAELGISMNILAPGAVLTPLIENDLKDPRKAAGINMLPKPLGSIPKPEDIAPLVKFLLLDNSKFIVGQYIIIDGGTEATWKSADFPKTWDISLDDFRKKLS</sequence>
<dbReference type="SUPFAM" id="SSF51735">
    <property type="entry name" value="NAD(P)-binding Rossmann-fold domains"/>
    <property type="match status" value="1"/>
</dbReference>
<dbReference type="PANTHER" id="PTHR43008:SF4">
    <property type="entry name" value="CHAIN DEHYDROGENASE, PUTATIVE (AFU_ORTHOLOGUE AFUA_4G08710)-RELATED"/>
    <property type="match status" value="1"/>
</dbReference>
<dbReference type="InterPro" id="IPR002347">
    <property type="entry name" value="SDR_fam"/>
</dbReference>
<dbReference type="Pfam" id="PF13561">
    <property type="entry name" value="adh_short_C2"/>
    <property type="match status" value="1"/>
</dbReference>
<evidence type="ECO:0000256" key="2">
    <source>
        <dbReference type="ARBA" id="ARBA00023002"/>
    </source>
</evidence>
<dbReference type="Pfam" id="PF00106">
    <property type="entry name" value="adh_short"/>
    <property type="match status" value="1"/>
</dbReference>
<protein>
    <submittedName>
        <fullName evidence="3">SDR family oxidoreductase</fullName>
    </submittedName>
</protein>
<dbReference type="EMBL" id="SMUW01000033">
    <property type="protein sequence ID" value="TDK44730.1"/>
    <property type="molecule type" value="Genomic_DNA"/>
</dbReference>
<comment type="caution">
    <text evidence="3">The sequence shown here is derived from an EMBL/GenBank/DDBJ whole genome shotgun (WGS) entry which is preliminary data.</text>
</comment>
<dbReference type="InterPro" id="IPR036291">
    <property type="entry name" value="NAD(P)-bd_dom_sf"/>
</dbReference>
<dbReference type="PRINTS" id="PR00081">
    <property type="entry name" value="GDHRDH"/>
</dbReference>
<dbReference type="Proteomes" id="UP000295438">
    <property type="component" value="Unassembled WGS sequence"/>
</dbReference>
<proteinExistence type="inferred from homology"/>
<gene>
    <name evidence="3" type="ORF">E1898_09135</name>
</gene>
<dbReference type="RefSeq" id="WP_133390640.1">
    <property type="nucleotide sequence ID" value="NZ_SMUW01000033.1"/>
</dbReference>